<gene>
    <name evidence="2" type="primary">cyaB</name>
    <name evidence="2" type="ORF">ENU14_01480</name>
</gene>
<dbReference type="PROSITE" id="PS51707">
    <property type="entry name" value="CYTH"/>
    <property type="match status" value="1"/>
</dbReference>
<dbReference type="PANTHER" id="PTHR21028">
    <property type="entry name" value="SI:CH211-156B7.4"/>
    <property type="match status" value="1"/>
</dbReference>
<dbReference type="InterPro" id="IPR008173">
    <property type="entry name" value="Adenylyl_cyclase_CyaB"/>
</dbReference>
<dbReference type="SMART" id="SM01118">
    <property type="entry name" value="CYTH"/>
    <property type="match status" value="1"/>
</dbReference>
<dbReference type="EMBL" id="DTBJ01000015">
    <property type="protein sequence ID" value="HGM58248.1"/>
    <property type="molecule type" value="Genomic_DNA"/>
</dbReference>
<reference evidence="2" key="1">
    <citation type="journal article" date="2020" name="mSystems">
        <title>Genome- and Community-Level Interaction Insights into Carbon Utilization and Element Cycling Functions of Hydrothermarchaeota in Hydrothermal Sediment.</title>
        <authorList>
            <person name="Zhou Z."/>
            <person name="Liu Y."/>
            <person name="Xu W."/>
            <person name="Pan J."/>
            <person name="Luo Z.H."/>
            <person name="Li M."/>
        </authorList>
    </citation>
    <scope>NUCLEOTIDE SEQUENCE [LARGE SCALE GENOMIC DNA]</scope>
    <source>
        <strain evidence="2">SpSt-642</strain>
    </source>
</reference>
<proteinExistence type="predicted"/>
<dbReference type="CDD" id="cd07890">
    <property type="entry name" value="CYTH-like_AC_IV-like"/>
    <property type="match status" value="1"/>
</dbReference>
<feature type="domain" description="CYTH" evidence="1">
    <location>
        <begin position="2"/>
        <end position="182"/>
    </location>
</feature>
<name>A0A7C4HEX4_STAMA</name>
<dbReference type="PANTHER" id="PTHR21028:SF2">
    <property type="entry name" value="CYTH DOMAIN-CONTAINING PROTEIN"/>
    <property type="match status" value="1"/>
</dbReference>
<protein>
    <submittedName>
        <fullName evidence="2">Class IV adenylate cyclase</fullName>
    </submittedName>
</protein>
<dbReference type="InterPro" id="IPR023577">
    <property type="entry name" value="CYTH_domain"/>
</dbReference>
<comment type="caution">
    <text evidence="2">The sequence shown here is derived from an EMBL/GenBank/DDBJ whole genome shotgun (WGS) entry which is preliminary data.</text>
</comment>
<dbReference type="Pfam" id="PF01928">
    <property type="entry name" value="CYTH"/>
    <property type="match status" value="1"/>
</dbReference>
<dbReference type="AlphaFoldDB" id="A0A7C4HEX4"/>
<dbReference type="NCBIfam" id="TIGR00318">
    <property type="entry name" value="cyaB"/>
    <property type="match status" value="1"/>
</dbReference>
<accession>A0A7C4HEX4</accession>
<evidence type="ECO:0000259" key="1">
    <source>
        <dbReference type="PROSITE" id="PS51707"/>
    </source>
</evidence>
<dbReference type="InterPro" id="IPR033469">
    <property type="entry name" value="CYTH-like_dom_sf"/>
</dbReference>
<dbReference type="SUPFAM" id="SSF55154">
    <property type="entry name" value="CYTH-like phosphatases"/>
    <property type="match status" value="1"/>
</dbReference>
<organism evidence="2">
    <name type="scientific">Staphylothermus marinus</name>
    <dbReference type="NCBI Taxonomy" id="2280"/>
    <lineage>
        <taxon>Archaea</taxon>
        <taxon>Thermoproteota</taxon>
        <taxon>Thermoprotei</taxon>
        <taxon>Desulfurococcales</taxon>
        <taxon>Desulfurococcaceae</taxon>
        <taxon>Staphylothermus</taxon>
    </lineage>
</organism>
<sequence length="182" mass="21442">MTLEIEAKFKLKCSFEHILNKLSFLKPIYVDEYFENDTYFNHPCRDFKSSDEAIRLRTICSSGGESYYLTYKGSRIPGLNVKKRIEYETRVENPVSMKNILVNLGFTELISFSKKRKHYVINKTHLYLDELLGIGLFIEIEGLEDDIFRIIDFIKDCVERIDKTYLEICIENSNCIYLNTCK</sequence>
<evidence type="ECO:0000313" key="2">
    <source>
        <dbReference type="EMBL" id="HGM58248.1"/>
    </source>
</evidence>
<dbReference type="Gene3D" id="2.40.320.10">
    <property type="entry name" value="Hypothetical Protein Pfu-838710-001"/>
    <property type="match status" value="1"/>
</dbReference>